<accession>A0ABU8WSE7</accession>
<dbReference type="RefSeq" id="WP_340345816.1">
    <property type="nucleotide sequence ID" value="NZ_JBBKZT010000015.1"/>
</dbReference>
<evidence type="ECO:0000313" key="1">
    <source>
        <dbReference type="EMBL" id="MEJ8850466.1"/>
    </source>
</evidence>
<organism evidence="1 2">
    <name type="scientific">Variovorax rhizosphaerae</name>
    <dbReference type="NCBI Taxonomy" id="1836200"/>
    <lineage>
        <taxon>Bacteria</taxon>
        <taxon>Pseudomonadati</taxon>
        <taxon>Pseudomonadota</taxon>
        <taxon>Betaproteobacteria</taxon>
        <taxon>Burkholderiales</taxon>
        <taxon>Comamonadaceae</taxon>
        <taxon>Variovorax</taxon>
    </lineage>
</organism>
<dbReference type="Proteomes" id="UP001385892">
    <property type="component" value="Unassembled WGS sequence"/>
</dbReference>
<dbReference type="EMBL" id="JBBKZT010000015">
    <property type="protein sequence ID" value="MEJ8850466.1"/>
    <property type="molecule type" value="Genomic_DNA"/>
</dbReference>
<sequence length="87" mass="8884">MLPPHLVKRLSRPALADSIAMRSSSAFVAIHVRLADAFAEAGVDPGEAEALAHGVVDGIITAVAGASDKMVKAVVATSETAKSAPRH</sequence>
<gene>
    <name evidence="1" type="ORF">WKW82_27770</name>
</gene>
<name>A0ABU8WSE7_9BURK</name>
<keyword evidence="2" id="KW-1185">Reference proteome</keyword>
<evidence type="ECO:0000313" key="2">
    <source>
        <dbReference type="Proteomes" id="UP001385892"/>
    </source>
</evidence>
<comment type="caution">
    <text evidence="1">The sequence shown here is derived from an EMBL/GenBank/DDBJ whole genome shotgun (WGS) entry which is preliminary data.</text>
</comment>
<reference evidence="1 2" key="1">
    <citation type="submission" date="2024-03" db="EMBL/GenBank/DDBJ databases">
        <title>Novel species of the genus Variovorax.</title>
        <authorList>
            <person name="Liu Q."/>
            <person name="Xin Y.-H."/>
        </authorList>
    </citation>
    <scope>NUCLEOTIDE SEQUENCE [LARGE SCALE GENOMIC DNA]</scope>
    <source>
        <strain evidence="1 2">KACC 18900</strain>
    </source>
</reference>
<protein>
    <submittedName>
        <fullName evidence="1">Uncharacterized protein</fullName>
    </submittedName>
</protein>
<proteinExistence type="predicted"/>